<protein>
    <recommendedName>
        <fullName evidence="6">Inner membrane protein</fullName>
    </recommendedName>
</protein>
<evidence type="ECO:0000256" key="2">
    <source>
        <dbReference type="SAM" id="MobiDB-lite"/>
    </source>
</evidence>
<organism evidence="4 5">
    <name type="scientific">Glycocaulis abyssi</name>
    <dbReference type="NCBI Taxonomy" id="1433403"/>
    <lineage>
        <taxon>Bacteria</taxon>
        <taxon>Pseudomonadati</taxon>
        <taxon>Pseudomonadota</taxon>
        <taxon>Alphaproteobacteria</taxon>
        <taxon>Maricaulales</taxon>
        <taxon>Maricaulaceae</taxon>
        <taxon>Glycocaulis</taxon>
    </lineage>
</organism>
<keyword evidence="3" id="KW-0472">Membrane</keyword>
<sequence length="417" mass="43616">MQADSPENTPPPGEAEPIDAEFEPAKPEKRSGGGKAVMRFAGFVLALVLAGGVGGVAGWFAAGLNQEGEPADASAEIARLESQLAGLDARLNAAEDRPMTEMVPTEALRTFDSEIRALEERVEAVEARPAGETGASLDEAALEALLDEREGGLRAEIDVLRSAIENRPVAGGGAADLAPLEEALRTLEARLSAQDGRMDTELAAAEDRQSEAYRQLSRTTSEAIEEAGERLSARLDALEARLSEAEASAGGEAEAVERSAARILAFTALREAAQGSESFEAERANMARLWPNAPGLAALQPHARRGVPSADELAESFPAAAIRSASGETRRFLGLFEIRPADTSPDSALALVGQAESRLARGDLSGAVEAAGRLEGPAAEAASDWLVRARARLEIEAGLITLRNALSSDATPGRSTP</sequence>
<dbReference type="RefSeq" id="WP_371392862.1">
    <property type="nucleotide sequence ID" value="NZ_CP163421.1"/>
</dbReference>
<dbReference type="EMBL" id="JBHSGQ010000005">
    <property type="protein sequence ID" value="MFC4725895.1"/>
    <property type="molecule type" value="Genomic_DNA"/>
</dbReference>
<proteinExistence type="predicted"/>
<accession>A0ABV9NDY7</accession>
<reference evidence="5" key="1">
    <citation type="journal article" date="2019" name="Int. J. Syst. Evol. Microbiol.">
        <title>The Global Catalogue of Microorganisms (GCM) 10K type strain sequencing project: providing services to taxonomists for standard genome sequencing and annotation.</title>
        <authorList>
            <consortium name="The Broad Institute Genomics Platform"/>
            <consortium name="The Broad Institute Genome Sequencing Center for Infectious Disease"/>
            <person name="Wu L."/>
            <person name="Ma J."/>
        </authorList>
    </citation>
    <scope>NUCLEOTIDE SEQUENCE [LARGE SCALE GENOMIC DNA]</scope>
    <source>
        <strain evidence="5">CCUG 62981</strain>
    </source>
</reference>
<comment type="caution">
    <text evidence="4">The sequence shown here is derived from an EMBL/GenBank/DDBJ whole genome shotgun (WGS) entry which is preliminary data.</text>
</comment>
<dbReference type="Gene3D" id="1.10.287.1490">
    <property type="match status" value="1"/>
</dbReference>
<feature type="coiled-coil region" evidence="1">
    <location>
        <begin position="77"/>
        <end position="128"/>
    </location>
</feature>
<gene>
    <name evidence="4" type="ORF">ACFPB0_11390</name>
</gene>
<evidence type="ECO:0000313" key="5">
    <source>
        <dbReference type="Proteomes" id="UP001596024"/>
    </source>
</evidence>
<evidence type="ECO:0000256" key="1">
    <source>
        <dbReference type="SAM" id="Coils"/>
    </source>
</evidence>
<evidence type="ECO:0008006" key="6">
    <source>
        <dbReference type="Google" id="ProtNLM"/>
    </source>
</evidence>
<keyword evidence="3" id="KW-0812">Transmembrane</keyword>
<feature type="coiled-coil region" evidence="1">
    <location>
        <begin position="221"/>
        <end position="248"/>
    </location>
</feature>
<feature type="region of interest" description="Disordered" evidence="2">
    <location>
        <begin position="1"/>
        <end position="33"/>
    </location>
</feature>
<dbReference type="Proteomes" id="UP001596024">
    <property type="component" value="Unassembled WGS sequence"/>
</dbReference>
<keyword evidence="1" id="KW-0175">Coiled coil</keyword>
<name>A0ABV9NDY7_9PROT</name>
<keyword evidence="3" id="KW-1133">Transmembrane helix</keyword>
<feature type="transmembrane region" description="Helical" evidence="3">
    <location>
        <begin position="36"/>
        <end position="61"/>
    </location>
</feature>
<keyword evidence="5" id="KW-1185">Reference proteome</keyword>
<evidence type="ECO:0000313" key="4">
    <source>
        <dbReference type="EMBL" id="MFC4725895.1"/>
    </source>
</evidence>
<evidence type="ECO:0000256" key="3">
    <source>
        <dbReference type="SAM" id="Phobius"/>
    </source>
</evidence>